<feature type="binding site" evidence="8">
    <location>
        <position position="186"/>
    </location>
    <ligand>
        <name>deamido-NAD(+)</name>
        <dbReference type="ChEBI" id="CHEBI:58437"/>
        <note>ligand shared between two neighboring subunits</note>
    </ligand>
</feature>
<keyword evidence="5 8" id="KW-0067">ATP-binding</keyword>
<feature type="binding site" evidence="8">
    <location>
        <position position="56"/>
    </location>
    <ligand>
        <name>Mg(2+)</name>
        <dbReference type="ChEBI" id="CHEBI:18420"/>
    </ligand>
</feature>
<gene>
    <name evidence="8 13" type="primary">nadE</name>
    <name evidence="13" type="ORF">FY030_06350</name>
</gene>
<dbReference type="GO" id="GO:0008795">
    <property type="term" value="F:NAD+ synthase activity"/>
    <property type="evidence" value="ECO:0007669"/>
    <property type="project" value="UniProtKB-UniRule"/>
</dbReference>
<keyword evidence="7 8" id="KW-0520">NAD</keyword>
<evidence type="ECO:0000256" key="3">
    <source>
        <dbReference type="ARBA" id="ARBA00022723"/>
    </source>
</evidence>
<evidence type="ECO:0000313" key="14">
    <source>
        <dbReference type="Proteomes" id="UP000326546"/>
    </source>
</evidence>
<feature type="binding site" description="in other chain" evidence="8">
    <location>
        <begin position="266"/>
        <end position="267"/>
    </location>
    <ligand>
        <name>deamido-NAD(+)</name>
        <dbReference type="ChEBI" id="CHEBI:58437"/>
        <note>ligand shared between two neighboring subunits</note>
    </ligand>
</feature>
<dbReference type="CDD" id="cd00553">
    <property type="entry name" value="NAD_synthase"/>
    <property type="match status" value="1"/>
</dbReference>
<keyword evidence="4 8" id="KW-0547">Nucleotide-binding</keyword>
<dbReference type="EMBL" id="CP044427">
    <property type="protein sequence ID" value="QFG68387.1"/>
    <property type="molecule type" value="Genomic_DNA"/>
</dbReference>
<evidence type="ECO:0000256" key="11">
    <source>
        <dbReference type="SAM" id="MobiDB-lite"/>
    </source>
</evidence>
<dbReference type="SUPFAM" id="SSF52402">
    <property type="entry name" value="Adenine nucleotide alpha hydrolases-like"/>
    <property type="match status" value="1"/>
</dbReference>
<evidence type="ECO:0000256" key="1">
    <source>
        <dbReference type="ARBA" id="ARBA00005859"/>
    </source>
</evidence>
<keyword evidence="2 8" id="KW-0436">Ligase</keyword>
<dbReference type="PANTHER" id="PTHR23090:SF7">
    <property type="entry name" value="NH(3)-DEPENDENT NAD(+) SYNTHETASE"/>
    <property type="match status" value="1"/>
</dbReference>
<evidence type="ECO:0000256" key="10">
    <source>
        <dbReference type="RuleBase" id="RU003812"/>
    </source>
</evidence>
<dbReference type="InterPro" id="IPR022926">
    <property type="entry name" value="NH(3)-dep_NAD(+)_synth"/>
</dbReference>
<protein>
    <recommendedName>
        <fullName evidence="8 10">NH(3)-dependent NAD(+) synthetase</fullName>
        <ecNumber evidence="8 10">6.3.1.5</ecNumber>
    </recommendedName>
</protein>
<dbReference type="GO" id="GO:0005524">
    <property type="term" value="F:ATP binding"/>
    <property type="evidence" value="ECO:0007669"/>
    <property type="project" value="UniProtKB-UniRule"/>
</dbReference>
<dbReference type="OrthoDB" id="3266517at2"/>
<organism evidence="13 14">
    <name type="scientific">Ornithinimicrobium pratense</name>
    <dbReference type="NCBI Taxonomy" id="2593973"/>
    <lineage>
        <taxon>Bacteria</taxon>
        <taxon>Bacillati</taxon>
        <taxon>Actinomycetota</taxon>
        <taxon>Actinomycetes</taxon>
        <taxon>Micrococcales</taxon>
        <taxon>Ornithinimicrobiaceae</taxon>
        <taxon>Ornithinimicrobium</taxon>
    </lineage>
</organism>
<name>A0A5J6V427_9MICO</name>
<evidence type="ECO:0000256" key="6">
    <source>
        <dbReference type="ARBA" id="ARBA00022842"/>
    </source>
</evidence>
<keyword evidence="14" id="KW-1185">Reference proteome</keyword>
<dbReference type="GO" id="GO:0046872">
    <property type="term" value="F:metal ion binding"/>
    <property type="evidence" value="ECO:0007669"/>
    <property type="project" value="UniProtKB-KW"/>
</dbReference>
<evidence type="ECO:0000256" key="2">
    <source>
        <dbReference type="ARBA" id="ARBA00022598"/>
    </source>
</evidence>
<dbReference type="HAMAP" id="MF_00193">
    <property type="entry name" value="NadE_ammonia_dep"/>
    <property type="match status" value="1"/>
</dbReference>
<dbReference type="AlphaFoldDB" id="A0A5J6V427"/>
<comment type="function">
    <text evidence="8">Catalyzes the ATP-dependent amidation of deamido-NAD to form NAD. Uses ammonia as a nitrogen source.</text>
</comment>
<dbReference type="GO" id="GO:0005737">
    <property type="term" value="C:cytoplasm"/>
    <property type="evidence" value="ECO:0007669"/>
    <property type="project" value="InterPro"/>
</dbReference>
<dbReference type="InterPro" id="IPR022310">
    <property type="entry name" value="NAD/GMP_synthase"/>
</dbReference>
<keyword evidence="3 8" id="KW-0479">Metal-binding</keyword>
<feature type="compositionally biased region" description="Basic and acidic residues" evidence="11">
    <location>
        <begin position="282"/>
        <end position="292"/>
    </location>
</feature>
<evidence type="ECO:0000313" key="13">
    <source>
        <dbReference type="EMBL" id="QFG68387.1"/>
    </source>
</evidence>
<dbReference type="Gene3D" id="3.40.50.620">
    <property type="entry name" value="HUPs"/>
    <property type="match status" value="1"/>
</dbReference>
<evidence type="ECO:0000259" key="12">
    <source>
        <dbReference type="Pfam" id="PF02540"/>
    </source>
</evidence>
<feature type="region of interest" description="Disordered" evidence="11">
    <location>
        <begin position="272"/>
        <end position="303"/>
    </location>
</feature>
<reference evidence="13 14" key="1">
    <citation type="submission" date="2019-09" db="EMBL/GenBank/DDBJ databases">
        <title>Serinicoccus pratensis sp. nov., isolated from meadow soil.</title>
        <authorList>
            <person name="Zhang W."/>
        </authorList>
    </citation>
    <scope>NUCLEOTIDE SEQUENCE [LARGE SCALE GENOMIC DNA]</scope>
    <source>
        <strain evidence="13 14">W204</strain>
    </source>
</reference>
<dbReference type="KEGG" id="serw:FY030_06350"/>
<dbReference type="RefSeq" id="WP_158060775.1">
    <property type="nucleotide sequence ID" value="NZ_CP044427.1"/>
</dbReference>
<dbReference type="GO" id="GO:0009435">
    <property type="term" value="P:NAD+ biosynthetic process"/>
    <property type="evidence" value="ECO:0007669"/>
    <property type="project" value="UniProtKB-UniRule"/>
</dbReference>
<comment type="catalytic activity">
    <reaction evidence="8 10">
        <text>deamido-NAD(+) + NH4(+) + ATP = AMP + diphosphate + NAD(+) + H(+)</text>
        <dbReference type="Rhea" id="RHEA:21188"/>
        <dbReference type="ChEBI" id="CHEBI:15378"/>
        <dbReference type="ChEBI" id="CHEBI:28938"/>
        <dbReference type="ChEBI" id="CHEBI:30616"/>
        <dbReference type="ChEBI" id="CHEBI:33019"/>
        <dbReference type="ChEBI" id="CHEBI:57540"/>
        <dbReference type="ChEBI" id="CHEBI:58437"/>
        <dbReference type="ChEBI" id="CHEBI:456215"/>
        <dbReference type="EC" id="6.3.1.5"/>
    </reaction>
</comment>
<evidence type="ECO:0000256" key="8">
    <source>
        <dbReference type="HAMAP-Rule" id="MF_00193"/>
    </source>
</evidence>
<dbReference type="EC" id="6.3.1.5" evidence="8 10"/>
<dbReference type="PANTHER" id="PTHR23090">
    <property type="entry name" value="NH 3 /GLUTAMINE-DEPENDENT NAD + SYNTHETASE"/>
    <property type="match status" value="1"/>
</dbReference>
<evidence type="ECO:0000256" key="9">
    <source>
        <dbReference type="RuleBase" id="RU003811"/>
    </source>
</evidence>
<comment type="subunit">
    <text evidence="8">Homodimer.</text>
</comment>
<accession>A0A5J6V427</accession>
<dbReference type="NCBIfam" id="NF001979">
    <property type="entry name" value="PRK00768.1"/>
    <property type="match status" value="1"/>
</dbReference>
<feature type="binding site" description="in other chain" evidence="8">
    <location>
        <position position="179"/>
    </location>
    <ligand>
        <name>deamido-NAD(+)</name>
        <dbReference type="ChEBI" id="CHEBI:58437"/>
        <note>ligand shared between two neighboring subunits</note>
    </ligand>
</feature>
<proteinExistence type="inferred from homology"/>
<comment type="pathway">
    <text evidence="8">Cofactor biosynthesis; NAD(+) biosynthesis; NAD(+) from deamido-NAD(+) (ammonia route): step 1/1.</text>
</comment>
<evidence type="ECO:0000256" key="4">
    <source>
        <dbReference type="ARBA" id="ARBA00022741"/>
    </source>
</evidence>
<feature type="binding site" evidence="8">
    <location>
        <begin position="50"/>
        <end position="57"/>
    </location>
    <ligand>
        <name>ATP</name>
        <dbReference type="ChEBI" id="CHEBI:30616"/>
    </ligand>
</feature>
<sequence length="303" mass="32802">MTDQQLQQEIRTALEVVDPESFDAAREGGRRIDFLARYLQETGLRGYVLGISGGVDSTAAGRLAQLAVERVREAGGEAQFVGIRLPYREQKDEADAQAAVEFIAADEILTVDIGPATDALWDELERAGIGGGQESAHYHRGNVKARERMTAQFAVAGVRGMAVLGTDQAAEALVGFYTKFGDGAADLVPLFGLPKNRVRDICRWLGAPDTLVDKVPTADLESDRPMLADEEALGVTYAAIDDYLEGREVSEEDERTITGWYRRTAHKRALPITPDGFLGRPGGRDAASREVIAEEPEAQGPSA</sequence>
<dbReference type="InterPro" id="IPR014729">
    <property type="entry name" value="Rossmann-like_a/b/a_fold"/>
</dbReference>
<keyword evidence="6 8" id="KW-0460">Magnesium</keyword>
<feature type="binding site" evidence="8">
    <location>
        <position position="217"/>
    </location>
    <ligand>
        <name>ATP</name>
        <dbReference type="ChEBI" id="CHEBI:30616"/>
    </ligand>
</feature>
<dbReference type="NCBIfam" id="TIGR00552">
    <property type="entry name" value="nadE"/>
    <property type="match status" value="1"/>
</dbReference>
<dbReference type="GO" id="GO:0004359">
    <property type="term" value="F:glutaminase activity"/>
    <property type="evidence" value="ECO:0007669"/>
    <property type="project" value="InterPro"/>
</dbReference>
<evidence type="ECO:0000256" key="7">
    <source>
        <dbReference type="ARBA" id="ARBA00023027"/>
    </source>
</evidence>
<feature type="binding site" description="in other chain" evidence="8">
    <location>
        <position position="146"/>
    </location>
    <ligand>
        <name>deamido-NAD(+)</name>
        <dbReference type="ChEBI" id="CHEBI:58437"/>
        <note>ligand shared between two neighboring subunits</note>
    </ligand>
</feature>
<feature type="domain" description="NAD/GMP synthase" evidence="12">
    <location>
        <begin position="31"/>
        <end position="271"/>
    </location>
</feature>
<dbReference type="GO" id="GO:0003952">
    <property type="term" value="F:NAD+ synthase (glutamine-hydrolyzing) activity"/>
    <property type="evidence" value="ECO:0007669"/>
    <property type="project" value="InterPro"/>
</dbReference>
<dbReference type="Proteomes" id="UP000326546">
    <property type="component" value="Chromosome"/>
</dbReference>
<evidence type="ECO:0000256" key="5">
    <source>
        <dbReference type="ARBA" id="ARBA00022840"/>
    </source>
</evidence>
<dbReference type="InterPro" id="IPR003694">
    <property type="entry name" value="NAD_synthase"/>
</dbReference>
<dbReference type="Pfam" id="PF02540">
    <property type="entry name" value="NAD_synthase"/>
    <property type="match status" value="1"/>
</dbReference>
<feature type="binding site" evidence="8">
    <location>
        <position position="195"/>
    </location>
    <ligand>
        <name>ATP</name>
        <dbReference type="ChEBI" id="CHEBI:30616"/>
    </ligand>
</feature>
<dbReference type="UniPathway" id="UPA00253">
    <property type="reaction ID" value="UER00333"/>
</dbReference>
<feature type="binding site" evidence="8">
    <location>
        <position position="166"/>
    </location>
    <ligand>
        <name>ATP</name>
        <dbReference type="ChEBI" id="CHEBI:30616"/>
    </ligand>
</feature>
<comment type="similarity">
    <text evidence="1 8 9">Belongs to the NAD synthetase family.</text>
</comment>
<feature type="binding site" evidence="8">
    <location>
        <position position="171"/>
    </location>
    <ligand>
        <name>Mg(2+)</name>
        <dbReference type="ChEBI" id="CHEBI:18420"/>
    </ligand>
</feature>